<reference evidence="7 8" key="1">
    <citation type="journal article" date="2012" name="Science">
        <title>The Paleozoic origin of enzymatic lignin decomposition reconstructed from 31 fungal genomes.</title>
        <authorList>
            <person name="Floudas D."/>
            <person name="Binder M."/>
            <person name="Riley R."/>
            <person name="Barry K."/>
            <person name="Blanchette R.A."/>
            <person name="Henrissat B."/>
            <person name="Martinez A.T."/>
            <person name="Otillar R."/>
            <person name="Spatafora J.W."/>
            <person name="Yadav J.S."/>
            <person name="Aerts A."/>
            <person name="Benoit I."/>
            <person name="Boyd A."/>
            <person name="Carlson A."/>
            <person name="Copeland A."/>
            <person name="Coutinho P.M."/>
            <person name="de Vries R.P."/>
            <person name="Ferreira P."/>
            <person name="Findley K."/>
            <person name="Foster B."/>
            <person name="Gaskell J."/>
            <person name="Glotzer D."/>
            <person name="Gorecki P."/>
            <person name="Heitman J."/>
            <person name="Hesse C."/>
            <person name="Hori C."/>
            <person name="Igarashi K."/>
            <person name="Jurgens J.A."/>
            <person name="Kallen N."/>
            <person name="Kersten P."/>
            <person name="Kohler A."/>
            <person name="Kuees U."/>
            <person name="Kumar T.K.A."/>
            <person name="Kuo A."/>
            <person name="LaButti K."/>
            <person name="Larrondo L.F."/>
            <person name="Lindquist E."/>
            <person name="Ling A."/>
            <person name="Lombard V."/>
            <person name="Lucas S."/>
            <person name="Lundell T."/>
            <person name="Martin R."/>
            <person name="McLaughlin D.J."/>
            <person name="Morgenstern I."/>
            <person name="Morin E."/>
            <person name="Murat C."/>
            <person name="Nagy L.G."/>
            <person name="Nolan M."/>
            <person name="Ohm R.A."/>
            <person name="Patyshakuliyeva A."/>
            <person name="Rokas A."/>
            <person name="Ruiz-Duenas F.J."/>
            <person name="Sabat G."/>
            <person name="Salamov A."/>
            <person name="Samejima M."/>
            <person name="Schmutz J."/>
            <person name="Slot J.C."/>
            <person name="St John F."/>
            <person name="Stenlid J."/>
            <person name="Sun H."/>
            <person name="Sun S."/>
            <person name="Syed K."/>
            <person name="Tsang A."/>
            <person name="Wiebenga A."/>
            <person name="Young D."/>
            <person name="Pisabarro A."/>
            <person name="Eastwood D.C."/>
            <person name="Martin F."/>
            <person name="Cullen D."/>
            <person name="Grigoriev I.V."/>
            <person name="Hibbett D.S."/>
        </authorList>
    </citation>
    <scope>NUCLEOTIDE SEQUENCE [LARGE SCALE GENOMIC DNA]</scope>
    <source>
        <strain evidence="7 8">ATCC 11539</strain>
    </source>
</reference>
<evidence type="ECO:0000313" key="7">
    <source>
        <dbReference type="EMBL" id="EPQ56845.1"/>
    </source>
</evidence>
<dbReference type="InterPro" id="IPR011032">
    <property type="entry name" value="GroES-like_sf"/>
</dbReference>
<dbReference type="InterPro" id="IPR013149">
    <property type="entry name" value="ADH-like_C"/>
</dbReference>
<dbReference type="SUPFAM" id="SSF51735">
    <property type="entry name" value="NAD(P)-binding Rossmann-fold domains"/>
    <property type="match status" value="1"/>
</dbReference>
<dbReference type="STRING" id="670483.S7RQI6"/>
<dbReference type="EMBL" id="KB469299">
    <property type="protein sequence ID" value="EPQ56845.1"/>
    <property type="molecule type" value="Genomic_DNA"/>
</dbReference>
<comment type="cofactor">
    <cofactor evidence="4">
        <name>Zn(2+)</name>
        <dbReference type="ChEBI" id="CHEBI:29105"/>
    </cofactor>
</comment>
<comment type="similarity">
    <text evidence="4">Belongs to the zinc-containing alcohol dehydrogenase family.</text>
</comment>
<dbReference type="OrthoDB" id="1879366at2759"/>
<protein>
    <submittedName>
        <fullName evidence="7">NADP+-dependent D-mannitol dehydrogenase</fullName>
    </submittedName>
</protein>
<evidence type="ECO:0000256" key="4">
    <source>
        <dbReference type="RuleBase" id="RU361277"/>
    </source>
</evidence>
<organism evidence="7 8">
    <name type="scientific">Gloeophyllum trabeum (strain ATCC 11539 / FP-39264 / Madison 617)</name>
    <name type="common">Brown rot fungus</name>
    <dbReference type="NCBI Taxonomy" id="670483"/>
    <lineage>
        <taxon>Eukaryota</taxon>
        <taxon>Fungi</taxon>
        <taxon>Dikarya</taxon>
        <taxon>Basidiomycota</taxon>
        <taxon>Agaricomycotina</taxon>
        <taxon>Agaricomycetes</taxon>
        <taxon>Gloeophyllales</taxon>
        <taxon>Gloeophyllaceae</taxon>
        <taxon>Gloeophyllum</taxon>
    </lineage>
</organism>
<dbReference type="KEGG" id="gtr:GLOTRDRAFT_104555"/>
<dbReference type="CDD" id="cd08234">
    <property type="entry name" value="threonine_DH_like"/>
    <property type="match status" value="1"/>
</dbReference>
<evidence type="ECO:0000256" key="2">
    <source>
        <dbReference type="ARBA" id="ARBA00022833"/>
    </source>
</evidence>
<name>S7RQI6_GLOTA</name>
<dbReference type="InterPro" id="IPR002328">
    <property type="entry name" value="ADH_Zn_CS"/>
</dbReference>
<dbReference type="GO" id="GO:0016491">
    <property type="term" value="F:oxidoreductase activity"/>
    <property type="evidence" value="ECO:0007669"/>
    <property type="project" value="UniProtKB-KW"/>
</dbReference>
<dbReference type="SUPFAM" id="SSF50129">
    <property type="entry name" value="GroES-like"/>
    <property type="match status" value="1"/>
</dbReference>
<sequence>MKAVVYKAPKKFTIQNQPVPRPGKGQILIKGVCGSDLHIHSGDFPVPCPLIPGHEATGIIETLGENVTGFNVGDRCVAEPVIPCSSCFFCRRGNMVMCEAFDCHGVTVPGGFAEYMVVDAIRVFRIHDITDEEAVLVEPTSCALHAMDRLRPGDKVGIDALVIGAGPSGLVLAQLLKLNGAANVVIAAPAGPKMEIAKRLEAGDQYIELDRDHPELGWKTLQTTYSRGFNVVIEATGSEGVANRAMQYVRRGGTLLLYSIYAPGAQVHWPPSKIFGDEIEVIGSYAQSHCFPRAIEYIESGKIKVRGLVTDVYKLDEWDKVIKKMGGRDFVKIAVKP</sequence>
<keyword evidence="8" id="KW-1185">Reference proteome</keyword>
<evidence type="ECO:0000256" key="3">
    <source>
        <dbReference type="ARBA" id="ARBA00023002"/>
    </source>
</evidence>
<dbReference type="Pfam" id="PF08240">
    <property type="entry name" value="ADH_N"/>
    <property type="match status" value="1"/>
</dbReference>
<feature type="domain" description="Alcohol dehydrogenase-like C-terminal" evidence="5">
    <location>
        <begin position="169"/>
        <end position="299"/>
    </location>
</feature>
<dbReference type="HOGENOM" id="CLU_026673_11_0_1"/>
<dbReference type="eggNOG" id="KOG0024">
    <property type="taxonomic scope" value="Eukaryota"/>
</dbReference>
<keyword evidence="2 4" id="KW-0862">Zinc</keyword>
<evidence type="ECO:0000259" key="5">
    <source>
        <dbReference type="Pfam" id="PF00107"/>
    </source>
</evidence>
<feature type="domain" description="Alcohol dehydrogenase-like N-terminal" evidence="6">
    <location>
        <begin position="30"/>
        <end position="127"/>
    </location>
</feature>
<dbReference type="Pfam" id="PF00107">
    <property type="entry name" value="ADH_zinc_N"/>
    <property type="match status" value="1"/>
</dbReference>
<dbReference type="AlphaFoldDB" id="S7RQI6"/>
<dbReference type="OMA" id="FVEYSVF"/>
<evidence type="ECO:0000259" key="6">
    <source>
        <dbReference type="Pfam" id="PF08240"/>
    </source>
</evidence>
<dbReference type="Gene3D" id="3.40.50.720">
    <property type="entry name" value="NAD(P)-binding Rossmann-like Domain"/>
    <property type="match status" value="1"/>
</dbReference>
<accession>S7RQI6</accession>
<evidence type="ECO:0000256" key="1">
    <source>
        <dbReference type="ARBA" id="ARBA00022723"/>
    </source>
</evidence>
<dbReference type="GeneID" id="19298655"/>
<gene>
    <name evidence="7" type="ORF">GLOTRDRAFT_104555</name>
</gene>
<dbReference type="GO" id="GO:0008270">
    <property type="term" value="F:zinc ion binding"/>
    <property type="evidence" value="ECO:0007669"/>
    <property type="project" value="InterPro"/>
</dbReference>
<dbReference type="PANTHER" id="PTHR43401:SF2">
    <property type="entry name" value="L-THREONINE 3-DEHYDROGENASE"/>
    <property type="match status" value="1"/>
</dbReference>
<keyword evidence="1 4" id="KW-0479">Metal-binding</keyword>
<dbReference type="Proteomes" id="UP000030669">
    <property type="component" value="Unassembled WGS sequence"/>
</dbReference>
<dbReference type="Gene3D" id="3.90.180.10">
    <property type="entry name" value="Medium-chain alcohol dehydrogenases, catalytic domain"/>
    <property type="match status" value="1"/>
</dbReference>
<dbReference type="RefSeq" id="XP_007864046.1">
    <property type="nucleotide sequence ID" value="XM_007865855.1"/>
</dbReference>
<dbReference type="InterPro" id="IPR013154">
    <property type="entry name" value="ADH-like_N"/>
</dbReference>
<dbReference type="InterPro" id="IPR050129">
    <property type="entry name" value="Zn_alcohol_dh"/>
</dbReference>
<dbReference type="PANTHER" id="PTHR43401">
    <property type="entry name" value="L-THREONINE 3-DEHYDROGENASE"/>
    <property type="match status" value="1"/>
</dbReference>
<keyword evidence="3" id="KW-0560">Oxidoreductase</keyword>
<dbReference type="PROSITE" id="PS00059">
    <property type="entry name" value="ADH_ZINC"/>
    <property type="match status" value="1"/>
</dbReference>
<evidence type="ECO:0000313" key="8">
    <source>
        <dbReference type="Proteomes" id="UP000030669"/>
    </source>
</evidence>
<dbReference type="InterPro" id="IPR036291">
    <property type="entry name" value="NAD(P)-bd_dom_sf"/>
</dbReference>
<proteinExistence type="inferred from homology"/>